<evidence type="ECO:0000313" key="9">
    <source>
        <dbReference type="Proteomes" id="UP000237684"/>
    </source>
</evidence>
<dbReference type="Proteomes" id="UP000237684">
    <property type="component" value="Unassembled WGS sequence"/>
</dbReference>
<accession>A0A2S8SV53</accession>
<dbReference type="Gene3D" id="3.30.420.270">
    <property type="match status" value="1"/>
</dbReference>
<evidence type="ECO:0000313" key="8">
    <source>
        <dbReference type="EMBL" id="PQV64671.1"/>
    </source>
</evidence>
<keyword evidence="9" id="KW-1185">Reference proteome</keyword>
<dbReference type="GO" id="GO:0015031">
    <property type="term" value="P:protein transport"/>
    <property type="evidence" value="ECO:0007669"/>
    <property type="project" value="UniProtKB-KW"/>
</dbReference>
<dbReference type="InParanoid" id="A0A2S8SV53"/>
<keyword evidence="6" id="KW-0472">Membrane</keyword>
<dbReference type="PANTHER" id="PTHR30558">
    <property type="entry name" value="EXBD MEMBRANE COMPONENT OF PMF-DRIVEN MACROMOLECULE IMPORT SYSTEM"/>
    <property type="match status" value="1"/>
</dbReference>
<evidence type="ECO:0000256" key="6">
    <source>
        <dbReference type="ARBA" id="ARBA00023136"/>
    </source>
</evidence>
<dbReference type="InterPro" id="IPR003400">
    <property type="entry name" value="ExbD"/>
</dbReference>
<dbReference type="AlphaFoldDB" id="A0A2S8SV53"/>
<dbReference type="Pfam" id="PF02472">
    <property type="entry name" value="ExbD"/>
    <property type="match status" value="1"/>
</dbReference>
<keyword evidence="7" id="KW-0813">Transport</keyword>
<evidence type="ECO:0000256" key="1">
    <source>
        <dbReference type="ARBA" id="ARBA00004162"/>
    </source>
</evidence>
<keyword evidence="5" id="KW-1133">Transmembrane helix</keyword>
<dbReference type="PANTHER" id="PTHR30558:SF3">
    <property type="entry name" value="BIOPOLYMER TRANSPORT PROTEIN EXBD-RELATED"/>
    <property type="match status" value="1"/>
</dbReference>
<reference evidence="8 9" key="1">
    <citation type="journal article" date="2018" name="Syst. Appl. Microbiol.">
        <title>Abditibacterium utsteinense sp. nov., the first cultivated member of candidate phylum FBP, isolated from ice-free Antarctic soil samples.</title>
        <authorList>
            <person name="Tahon G."/>
            <person name="Tytgat B."/>
            <person name="Lebbe L."/>
            <person name="Carlier A."/>
            <person name="Willems A."/>
        </authorList>
    </citation>
    <scope>NUCLEOTIDE SEQUENCE [LARGE SCALE GENOMIC DNA]</scope>
    <source>
        <strain evidence="8 9">LMG 29911</strain>
    </source>
</reference>
<gene>
    <name evidence="8" type="ORF">B1R32_104165</name>
</gene>
<keyword evidence="3" id="KW-1003">Cell membrane</keyword>
<comment type="caution">
    <text evidence="8">The sequence shown here is derived from an EMBL/GenBank/DDBJ whole genome shotgun (WGS) entry which is preliminary data.</text>
</comment>
<evidence type="ECO:0000256" key="4">
    <source>
        <dbReference type="ARBA" id="ARBA00022692"/>
    </source>
</evidence>
<sequence length="145" mass="15968">MQFKKRRELKRTRIEIIPMIDTMFFLLVFFMLSSLSLSKINGLPVNLPRAKTAPRQASAPLTISVDKTRKIFVNKTAVTFETLEQVLLEKAGGAKANLESQTVIINADASVPHGDVVRCIDQAREVGISKFAIATAPANEVDAAR</sequence>
<evidence type="ECO:0000256" key="3">
    <source>
        <dbReference type="ARBA" id="ARBA00022475"/>
    </source>
</evidence>
<evidence type="ECO:0000256" key="2">
    <source>
        <dbReference type="ARBA" id="ARBA00005811"/>
    </source>
</evidence>
<dbReference type="RefSeq" id="WP_105483046.1">
    <property type="nucleotide sequence ID" value="NZ_NIGF01000004.1"/>
</dbReference>
<dbReference type="OrthoDB" id="9793581at2"/>
<proteinExistence type="inferred from homology"/>
<keyword evidence="4 7" id="KW-0812">Transmembrane</keyword>
<comment type="subcellular location">
    <subcellularLocation>
        <location evidence="1">Cell membrane</location>
        <topology evidence="1">Single-pass membrane protein</topology>
    </subcellularLocation>
    <subcellularLocation>
        <location evidence="7">Cell membrane</location>
        <topology evidence="7">Single-pass type II membrane protein</topology>
    </subcellularLocation>
</comment>
<evidence type="ECO:0000256" key="7">
    <source>
        <dbReference type="RuleBase" id="RU003879"/>
    </source>
</evidence>
<name>A0A2S8SV53_9BACT</name>
<evidence type="ECO:0000256" key="5">
    <source>
        <dbReference type="ARBA" id="ARBA00022989"/>
    </source>
</evidence>
<dbReference type="GO" id="GO:0005886">
    <property type="term" value="C:plasma membrane"/>
    <property type="evidence" value="ECO:0007669"/>
    <property type="project" value="UniProtKB-SubCell"/>
</dbReference>
<comment type="similarity">
    <text evidence="2 7">Belongs to the ExbD/TolR family.</text>
</comment>
<dbReference type="EMBL" id="NIGF01000004">
    <property type="protein sequence ID" value="PQV64671.1"/>
    <property type="molecule type" value="Genomic_DNA"/>
</dbReference>
<keyword evidence="7" id="KW-0653">Protein transport</keyword>
<organism evidence="8 9">
    <name type="scientific">Abditibacterium utsteinense</name>
    <dbReference type="NCBI Taxonomy" id="1960156"/>
    <lineage>
        <taxon>Bacteria</taxon>
        <taxon>Pseudomonadati</taxon>
        <taxon>Abditibacteriota</taxon>
        <taxon>Abditibacteriia</taxon>
        <taxon>Abditibacteriales</taxon>
        <taxon>Abditibacteriaceae</taxon>
        <taxon>Abditibacterium</taxon>
    </lineage>
</organism>
<protein>
    <submittedName>
        <fullName evidence="8">Outer membrane transport energization protein ExbD</fullName>
    </submittedName>
</protein>
<dbReference type="GO" id="GO:0022857">
    <property type="term" value="F:transmembrane transporter activity"/>
    <property type="evidence" value="ECO:0007669"/>
    <property type="project" value="InterPro"/>
</dbReference>